<evidence type="ECO:0000313" key="2">
    <source>
        <dbReference type="EMBL" id="EMA56153.1"/>
    </source>
</evidence>
<protein>
    <recommendedName>
        <fullName evidence="4">Transmembrane protein</fullName>
    </recommendedName>
</protein>
<organism evidence="2 3">
    <name type="scientific">Halococcus thailandensis JCM 13552</name>
    <dbReference type="NCBI Taxonomy" id="1227457"/>
    <lineage>
        <taxon>Archaea</taxon>
        <taxon>Methanobacteriati</taxon>
        <taxon>Methanobacteriota</taxon>
        <taxon>Stenosarchaea group</taxon>
        <taxon>Halobacteria</taxon>
        <taxon>Halobacteriales</taxon>
        <taxon>Halococcaceae</taxon>
        <taxon>Halococcus</taxon>
    </lineage>
</organism>
<dbReference type="Proteomes" id="UP000011680">
    <property type="component" value="Unassembled WGS sequence"/>
</dbReference>
<proteinExistence type="predicted"/>
<gene>
    <name evidence="2" type="ORF">C451_03924</name>
</gene>
<dbReference type="OrthoDB" id="242326at2157"/>
<keyword evidence="1" id="KW-0472">Membrane</keyword>
<dbReference type="RefSeq" id="WP_007737866.1">
    <property type="nucleotide sequence ID" value="NZ_AOMF01000090.1"/>
</dbReference>
<feature type="transmembrane region" description="Helical" evidence="1">
    <location>
        <begin position="35"/>
        <end position="59"/>
    </location>
</feature>
<dbReference type="PATRIC" id="fig|1227457.3.peg.705"/>
<keyword evidence="3" id="KW-1185">Reference proteome</keyword>
<keyword evidence="1" id="KW-0812">Transmembrane</keyword>
<keyword evidence="1" id="KW-1133">Transmembrane helix</keyword>
<dbReference type="EMBL" id="AOMF01000090">
    <property type="protein sequence ID" value="EMA56153.1"/>
    <property type="molecule type" value="Genomic_DNA"/>
</dbReference>
<name>M0NF21_9EURY</name>
<reference evidence="2 3" key="1">
    <citation type="journal article" date="2014" name="PLoS Genet.">
        <title>Phylogenetically driven sequencing of extremely halophilic archaea reveals strategies for static and dynamic osmo-response.</title>
        <authorList>
            <person name="Becker E.A."/>
            <person name="Seitzer P.M."/>
            <person name="Tritt A."/>
            <person name="Larsen D."/>
            <person name="Krusor M."/>
            <person name="Yao A.I."/>
            <person name="Wu D."/>
            <person name="Madern D."/>
            <person name="Eisen J.A."/>
            <person name="Darling A.E."/>
            <person name="Facciotti M.T."/>
        </authorList>
    </citation>
    <scope>NUCLEOTIDE SEQUENCE [LARGE SCALE GENOMIC DNA]</scope>
    <source>
        <strain evidence="2 3">JCM 13552</strain>
    </source>
</reference>
<evidence type="ECO:0008006" key="4">
    <source>
        <dbReference type="Google" id="ProtNLM"/>
    </source>
</evidence>
<sequence>MLADVELITEGVEAGTIQLDVFSGQRLVDVTYAMAWWSGVGLLVTGVATWLAAVGFGVYRRRAHRRQETSGEVLRSTRPNTTPSMELRRAVRAITTNVSGVAAATAGK</sequence>
<evidence type="ECO:0000313" key="3">
    <source>
        <dbReference type="Proteomes" id="UP000011680"/>
    </source>
</evidence>
<dbReference type="AlphaFoldDB" id="M0NF21"/>
<comment type="caution">
    <text evidence="2">The sequence shown here is derived from an EMBL/GenBank/DDBJ whole genome shotgun (WGS) entry which is preliminary data.</text>
</comment>
<accession>M0NF21</accession>
<evidence type="ECO:0000256" key="1">
    <source>
        <dbReference type="SAM" id="Phobius"/>
    </source>
</evidence>